<gene>
    <name evidence="1" type="ORF">STSP2_02591</name>
</gene>
<dbReference type="KEGG" id="alus:STSP2_02591"/>
<keyword evidence="2" id="KW-1185">Reference proteome</keyword>
<reference evidence="2" key="1">
    <citation type="submission" date="2017-02" db="EMBL/GenBank/DDBJ databases">
        <title>Comparative genomics and description of representatives of a novel lineage of planctomycetes thriving in anoxic sediments.</title>
        <authorList>
            <person name="Spring S."/>
            <person name="Bunk B."/>
            <person name="Sproer C."/>
        </authorList>
    </citation>
    <scope>NUCLEOTIDE SEQUENCE [LARGE SCALE GENOMIC DNA]</scope>
    <source>
        <strain evidence="2">ST-NAGAB-D1</strain>
    </source>
</reference>
<accession>A0A1U9NN75</accession>
<dbReference type="Proteomes" id="UP000189674">
    <property type="component" value="Chromosome"/>
</dbReference>
<protein>
    <submittedName>
        <fullName evidence="1">Uncharacterized protein</fullName>
    </submittedName>
</protein>
<name>A0A1U9NN75_9BACT</name>
<dbReference type="STRING" id="1936003.STSP2_02591"/>
<proteinExistence type="predicted"/>
<dbReference type="EMBL" id="CP019791">
    <property type="protein sequence ID" value="AQT69402.1"/>
    <property type="molecule type" value="Genomic_DNA"/>
</dbReference>
<sequence length="45" mass="5082">MRPACFFCHFAVSIALRLPIIYNVSANSLITGENYEEESSCRQAE</sequence>
<evidence type="ECO:0000313" key="2">
    <source>
        <dbReference type="Proteomes" id="UP000189674"/>
    </source>
</evidence>
<evidence type="ECO:0000313" key="1">
    <source>
        <dbReference type="EMBL" id="AQT69402.1"/>
    </source>
</evidence>
<organism evidence="1 2">
    <name type="scientific">Anaerohalosphaera lusitana</name>
    <dbReference type="NCBI Taxonomy" id="1936003"/>
    <lineage>
        <taxon>Bacteria</taxon>
        <taxon>Pseudomonadati</taxon>
        <taxon>Planctomycetota</taxon>
        <taxon>Phycisphaerae</taxon>
        <taxon>Sedimentisphaerales</taxon>
        <taxon>Anaerohalosphaeraceae</taxon>
        <taxon>Anaerohalosphaera</taxon>
    </lineage>
</organism>
<dbReference type="AlphaFoldDB" id="A0A1U9NN75"/>